<dbReference type="PRINTS" id="PR00129">
    <property type="entry name" value="CUTINASE"/>
</dbReference>
<keyword evidence="6 12" id="KW-0732">Signal</keyword>
<feature type="disulfide bond" evidence="11">
    <location>
        <begin position="172"/>
        <end position="179"/>
    </location>
</feature>
<dbReference type="EC" id="3.1.1.74" evidence="3 12"/>
<feature type="disulfide bond" evidence="11">
    <location>
        <begin position="36"/>
        <end position="113"/>
    </location>
</feature>
<dbReference type="InterPro" id="IPR029058">
    <property type="entry name" value="AB_hydrolase_fold"/>
</dbReference>
<proteinExistence type="inferred from homology"/>
<evidence type="ECO:0000256" key="7">
    <source>
        <dbReference type="ARBA" id="ARBA00022801"/>
    </source>
</evidence>
<dbReference type="SMART" id="SM01110">
    <property type="entry name" value="Cutinase"/>
    <property type="match status" value="1"/>
</dbReference>
<accession>A0A8H3UWH3</accession>
<evidence type="ECO:0000256" key="10">
    <source>
        <dbReference type="PIRSR" id="PIRSR611150-1"/>
    </source>
</evidence>
<comment type="catalytic activity">
    <reaction evidence="9 12">
        <text>cutin + H2O = cutin monomers.</text>
        <dbReference type="EC" id="3.1.1.74"/>
    </reaction>
</comment>
<comment type="caution">
    <text evidence="13">The sequence shown here is derived from an EMBL/GenBank/DDBJ whole genome shotgun (WGS) entry which is preliminary data.</text>
</comment>
<evidence type="ECO:0000256" key="9">
    <source>
        <dbReference type="ARBA" id="ARBA00034045"/>
    </source>
</evidence>
<feature type="signal peptide" evidence="12">
    <location>
        <begin position="1"/>
        <end position="18"/>
    </location>
</feature>
<keyword evidence="7 12" id="KW-0378">Hydrolase</keyword>
<dbReference type="SUPFAM" id="SSF53474">
    <property type="entry name" value="alpha/beta-Hydrolases"/>
    <property type="match status" value="1"/>
</dbReference>
<dbReference type="InterPro" id="IPR011150">
    <property type="entry name" value="Cutinase_monf"/>
</dbReference>
<evidence type="ECO:0000256" key="4">
    <source>
        <dbReference type="ARBA" id="ARBA00022487"/>
    </source>
</evidence>
<dbReference type="GO" id="GO:0005576">
    <property type="term" value="C:extracellular region"/>
    <property type="evidence" value="ECO:0007669"/>
    <property type="project" value="UniProtKB-SubCell"/>
</dbReference>
<protein>
    <recommendedName>
        <fullName evidence="3 12">Cutinase</fullName>
        <ecNumber evidence="3 12">3.1.1.74</ecNumber>
    </recommendedName>
</protein>
<dbReference type="Pfam" id="PF01083">
    <property type="entry name" value="Cutinase"/>
    <property type="match status" value="1"/>
</dbReference>
<evidence type="ECO:0000256" key="3">
    <source>
        <dbReference type="ARBA" id="ARBA00013095"/>
    </source>
</evidence>
<feature type="chain" id="PRO_5034731893" description="Cutinase" evidence="12">
    <location>
        <begin position="19"/>
        <end position="209"/>
    </location>
</feature>
<comment type="subcellular location">
    <subcellularLocation>
        <location evidence="1 12">Secreted</location>
    </subcellularLocation>
</comment>
<dbReference type="PROSITE" id="PS00155">
    <property type="entry name" value="CUTINASE_1"/>
    <property type="match status" value="1"/>
</dbReference>
<dbReference type="PANTHER" id="PTHR48250:SF2">
    <property type="entry name" value="CUTINASE"/>
    <property type="match status" value="1"/>
</dbReference>
<keyword evidence="4 12" id="KW-0719">Serine esterase</keyword>
<dbReference type="AlphaFoldDB" id="A0A8H3UWH3"/>
<dbReference type="Proteomes" id="UP000447873">
    <property type="component" value="Unassembled WGS sequence"/>
</dbReference>
<evidence type="ECO:0000256" key="11">
    <source>
        <dbReference type="PIRSR" id="PIRSR611150-2"/>
    </source>
</evidence>
<evidence type="ECO:0000313" key="14">
    <source>
        <dbReference type="Proteomes" id="UP000447873"/>
    </source>
</evidence>
<keyword evidence="8 11" id="KW-1015">Disulfide bond</keyword>
<comment type="similarity">
    <text evidence="2 12">Belongs to the cutinase family.</text>
</comment>
<keyword evidence="5 12" id="KW-0964">Secreted</keyword>
<evidence type="ECO:0000256" key="5">
    <source>
        <dbReference type="ARBA" id="ARBA00022525"/>
    </source>
</evidence>
<dbReference type="GO" id="GO:0016052">
    <property type="term" value="P:carbohydrate catabolic process"/>
    <property type="evidence" value="ECO:0007669"/>
    <property type="project" value="TreeGrafter"/>
</dbReference>
<dbReference type="GO" id="GO:0050525">
    <property type="term" value="F:cutinase activity"/>
    <property type="evidence" value="ECO:0007669"/>
    <property type="project" value="UniProtKB-UniRule"/>
</dbReference>
<gene>
    <name evidence="13" type="ORF">EG328_002447</name>
</gene>
<dbReference type="InterPro" id="IPR000675">
    <property type="entry name" value="Cutinase/axe"/>
</dbReference>
<sequence>MHISFLTPVLLFLTTTLSSPLPSPYPQSESQASGPCKKVALIFARGTTETGNMGFTVGPSLARQLRSTYGATNVAVQGVDYSAGFLGAITGAMGVGDGVPNMVKHTKTIMEKCPTTKIILSGYSQGAEQVHGTCRKLGADAIKLGAAITFGDPLNLMGSWYALPKARAKIYCATGDFVCDSMFIITPSHLSYTVTDTSAAAKWVKTVIP</sequence>
<name>A0A8H3UWH3_VENIN</name>
<evidence type="ECO:0000313" key="13">
    <source>
        <dbReference type="EMBL" id="KAE9976732.1"/>
    </source>
</evidence>
<evidence type="ECO:0000256" key="2">
    <source>
        <dbReference type="ARBA" id="ARBA00007534"/>
    </source>
</evidence>
<evidence type="ECO:0000256" key="8">
    <source>
        <dbReference type="ARBA" id="ARBA00023157"/>
    </source>
</evidence>
<feature type="active site" description="Nucleophile" evidence="10">
    <location>
        <position position="124"/>
    </location>
</feature>
<evidence type="ECO:0000256" key="1">
    <source>
        <dbReference type="ARBA" id="ARBA00004613"/>
    </source>
</evidence>
<organism evidence="13 14">
    <name type="scientific">Venturia inaequalis</name>
    <name type="common">Apple scab fungus</name>
    <dbReference type="NCBI Taxonomy" id="5025"/>
    <lineage>
        <taxon>Eukaryota</taxon>
        <taxon>Fungi</taxon>
        <taxon>Dikarya</taxon>
        <taxon>Ascomycota</taxon>
        <taxon>Pezizomycotina</taxon>
        <taxon>Dothideomycetes</taxon>
        <taxon>Pleosporomycetidae</taxon>
        <taxon>Venturiales</taxon>
        <taxon>Venturiaceae</taxon>
        <taxon>Venturia</taxon>
    </lineage>
</organism>
<feature type="active site" description="Proton donor/acceptor" evidence="10">
    <location>
        <position position="189"/>
    </location>
</feature>
<feature type="active site" evidence="10">
    <location>
        <position position="176"/>
    </location>
</feature>
<evidence type="ECO:0000256" key="12">
    <source>
        <dbReference type="RuleBase" id="RU361263"/>
    </source>
</evidence>
<evidence type="ECO:0000256" key="6">
    <source>
        <dbReference type="ARBA" id="ARBA00022729"/>
    </source>
</evidence>
<comment type="function">
    <text evidence="12">Catalyzes the hydrolysis of complex carboxylic polyesters found in the cell wall of plants. Degrades cutin, a macromolecule that forms the structure of the plant cuticle.</text>
</comment>
<reference evidence="13 14" key="1">
    <citation type="submission" date="2018-12" db="EMBL/GenBank/DDBJ databases">
        <title>Venturia inaequalis Genome Resource.</title>
        <authorList>
            <person name="Lichtner F.J."/>
        </authorList>
    </citation>
    <scope>NUCLEOTIDE SEQUENCE [LARGE SCALE GENOMIC DNA]</scope>
    <source>
        <strain evidence="13 14">120213</strain>
    </source>
</reference>
<dbReference type="InterPro" id="IPR043580">
    <property type="entry name" value="CUTINASE_1"/>
</dbReference>
<dbReference type="PANTHER" id="PTHR48250">
    <property type="entry name" value="CUTINASE 2-RELATED"/>
    <property type="match status" value="1"/>
</dbReference>
<dbReference type="EMBL" id="WNWS01000168">
    <property type="protein sequence ID" value="KAE9976732.1"/>
    <property type="molecule type" value="Genomic_DNA"/>
</dbReference>
<dbReference type="Gene3D" id="3.40.50.1820">
    <property type="entry name" value="alpha/beta hydrolase"/>
    <property type="match status" value="1"/>
</dbReference>